<protein>
    <recommendedName>
        <fullName evidence="2">Phage P22-like portal protein</fullName>
    </recommendedName>
</protein>
<organism evidence="1">
    <name type="scientific">uncultured Caudovirales phage</name>
    <dbReference type="NCBI Taxonomy" id="2100421"/>
    <lineage>
        <taxon>Viruses</taxon>
        <taxon>Duplodnaviria</taxon>
        <taxon>Heunggongvirae</taxon>
        <taxon>Uroviricota</taxon>
        <taxon>Caudoviricetes</taxon>
        <taxon>Peduoviridae</taxon>
        <taxon>Maltschvirus</taxon>
        <taxon>Maltschvirus maltsch</taxon>
    </lineage>
</organism>
<gene>
    <name evidence="1" type="ORF">UFOVP853_33</name>
</gene>
<evidence type="ECO:0008006" key="2">
    <source>
        <dbReference type="Google" id="ProtNLM"/>
    </source>
</evidence>
<reference evidence="1" key="1">
    <citation type="submission" date="2020-04" db="EMBL/GenBank/DDBJ databases">
        <authorList>
            <person name="Chiriac C."/>
            <person name="Salcher M."/>
            <person name="Ghai R."/>
            <person name="Kavagutti S V."/>
        </authorList>
    </citation>
    <scope>NUCLEOTIDE SEQUENCE</scope>
</reference>
<accession>A0A6J5PBE8</accession>
<proteinExistence type="predicted"/>
<sequence length="736" mass="81898">MSDATTANASIETREEAGKGGAGIVKFWLAALDLAEREEADWFKSASDTEAIYRGGTKAEPKTARRFNILYSNTETIAAAAYNSSPVPDIRRRFADEDQAGRMAAQVLERCLSFSMDEYDVDAAFRLHVRDALVPGRGVLRVRYEPTTVGEEIVYQRVWCEPVEWQDFRRGPAKQWQDVPWLAFRHYLSRAELKKLDATIGAKVNLDYTLPDADKENGDGQNVPDQIKRALVWEIWDKERREVLFIAPSYEAAPLTVTKDPLGLGQFFPVPRPLQPIENPGSLTPIEPYRLYSGLAEELERLTKRSYALANAIKWRGAYLDPQIGDFLTKFEKLDDGEMAPLDNPAAAAGGGLDKAFWFQPTKEASEVLLHVFQARDQTKQAIYEITGIADLLRGASVASETATAQSIKAQWGSLRISVLQAEVQRVARDVMRIKAEIIAEKFEPQILQQMSGIALTPDAAMLLKADPLRRYRIDVETDSTIRADLARQQQNIAGFVQGFGSFVTSVGPAVQTGALPMPVVTEMIKSFARVFKLGRGVEEALDSIPTQIPQLQNDEQSRQAEVAKEQTKQQAEAQKIQAQLQMKQMDIEAEDRRHAASMAMDQQKHAEQMQLEREKMALDAVSRAADHDTRQREMDMNAQQAEKAHGFNERKFAFDTASAGMREKDDGAFQSGEEADDEAELALKAEMTDAVKRQADAADQLVALVQKVGAALTAPKRVVRDQRGNAVSIEPVAVN</sequence>
<evidence type="ECO:0000313" key="1">
    <source>
        <dbReference type="EMBL" id="CAB4166425.1"/>
    </source>
</evidence>
<dbReference type="EMBL" id="LR796791">
    <property type="protein sequence ID" value="CAB4166425.1"/>
    <property type="molecule type" value="Genomic_DNA"/>
</dbReference>
<name>A0A6J5PBE8_9CAUD</name>